<evidence type="ECO:0000256" key="7">
    <source>
        <dbReference type="SAM" id="SignalP"/>
    </source>
</evidence>
<dbReference type="AlphaFoldDB" id="A0A109NPF0"/>
<dbReference type="Gene3D" id="1.10.238.20">
    <property type="entry name" value="Pheromone/general odorant binding protein domain"/>
    <property type="match status" value="1"/>
</dbReference>
<comment type="subcellular location">
    <subcellularLocation>
        <location evidence="1">Secreted</location>
    </subcellularLocation>
</comment>
<dbReference type="Pfam" id="PF01395">
    <property type="entry name" value="PBP_GOBP"/>
    <property type="match status" value="1"/>
</dbReference>
<organism evidence="8">
    <name type="scientific">Rhyzopertha dominica</name>
    <name type="common">Lesser grain borer</name>
    <name type="synonym">Synodendron dominica</name>
    <dbReference type="NCBI Taxonomy" id="92692"/>
    <lineage>
        <taxon>Eukaryota</taxon>
        <taxon>Metazoa</taxon>
        <taxon>Ecdysozoa</taxon>
        <taxon>Arthropoda</taxon>
        <taxon>Hexapoda</taxon>
        <taxon>Insecta</taxon>
        <taxon>Pterygota</taxon>
        <taxon>Neoptera</taxon>
        <taxon>Endopterygota</taxon>
        <taxon>Coleoptera</taxon>
        <taxon>Polyphaga</taxon>
        <taxon>Bostrichiformia</taxon>
        <taxon>Bostrichidae</taxon>
        <taxon>Dinoderinae</taxon>
        <taxon>Rhyzopertha</taxon>
    </lineage>
</organism>
<comment type="function">
    <text evidence="6">May be a carrier protein for lipids.</text>
</comment>
<dbReference type="FunFam" id="1.10.238.20:FF:000001">
    <property type="entry name" value="General odorant-binding protein lush"/>
    <property type="match status" value="1"/>
</dbReference>
<protein>
    <submittedName>
        <fullName evidence="8">Odorant-binding protein 3</fullName>
    </submittedName>
</protein>
<evidence type="ECO:0000256" key="2">
    <source>
        <dbReference type="ARBA" id="ARBA00008098"/>
    </source>
</evidence>
<dbReference type="GO" id="GO:0005615">
    <property type="term" value="C:extracellular space"/>
    <property type="evidence" value="ECO:0007669"/>
    <property type="project" value="TreeGrafter"/>
</dbReference>
<dbReference type="PANTHER" id="PTHR11857:SF43">
    <property type="entry name" value="GEO07291P1-RELATED"/>
    <property type="match status" value="1"/>
</dbReference>
<accession>A0A109NPF0</accession>
<dbReference type="SMART" id="SM00708">
    <property type="entry name" value="PhBP"/>
    <property type="match status" value="1"/>
</dbReference>
<dbReference type="EMBL" id="KJ186814">
    <property type="protein sequence ID" value="AIX97126.1"/>
    <property type="molecule type" value="mRNA"/>
</dbReference>
<feature type="signal peptide" evidence="7">
    <location>
        <begin position="1"/>
        <end position="19"/>
    </location>
</feature>
<dbReference type="PANTHER" id="PTHR11857">
    <property type="entry name" value="ODORANT BINDING PROTEIN-RELATED"/>
    <property type="match status" value="1"/>
</dbReference>
<dbReference type="GO" id="GO:0005549">
    <property type="term" value="F:odorant binding"/>
    <property type="evidence" value="ECO:0007669"/>
    <property type="project" value="InterPro"/>
</dbReference>
<gene>
    <name evidence="8" type="primary">obp3</name>
</gene>
<dbReference type="CDD" id="cd23992">
    <property type="entry name" value="PBP_GOBP"/>
    <property type="match status" value="1"/>
</dbReference>
<proteinExistence type="evidence at transcript level"/>
<keyword evidence="5" id="KW-0325">Glycoprotein</keyword>
<dbReference type="SMR" id="A0A109NPF0"/>
<evidence type="ECO:0000256" key="4">
    <source>
        <dbReference type="ARBA" id="ARBA00022729"/>
    </source>
</evidence>
<sequence length="140" mass="15746">MIVLQGAAIVICCILKVQAITVDDYPEDARQIMQQLHDACIAKSGVTQEMFALGAKKEFPEDQALKCYMHCIMDEVAVIDEDTGLIDTEAYVAVIPDFVKGRWRPVIEHCGTQPGTDRCDVAFNTFKCYYEQDPDLYALF</sequence>
<name>A0A109NPF0_RHYDO</name>
<evidence type="ECO:0000256" key="5">
    <source>
        <dbReference type="ARBA" id="ARBA00023180"/>
    </source>
</evidence>
<dbReference type="SUPFAM" id="SSF47565">
    <property type="entry name" value="Insect pheromone/odorant-binding proteins"/>
    <property type="match status" value="1"/>
</dbReference>
<reference evidence="8" key="1">
    <citation type="submission" date="2014-01" db="EMBL/GenBank/DDBJ databases">
        <title>Identification of Chemosensory Gene Families in Rhyzopertha dominica (Coleoptera: Bostrichidae).</title>
        <authorList>
            <person name="Wang M."/>
            <person name="Diakite M.M."/>
        </authorList>
    </citation>
    <scope>NUCLEOTIDE SEQUENCE</scope>
</reference>
<evidence type="ECO:0000256" key="6">
    <source>
        <dbReference type="ARBA" id="ARBA00056866"/>
    </source>
</evidence>
<keyword evidence="4 7" id="KW-0732">Signal</keyword>
<keyword evidence="3" id="KW-0964">Secreted</keyword>
<evidence type="ECO:0000256" key="1">
    <source>
        <dbReference type="ARBA" id="ARBA00004613"/>
    </source>
</evidence>
<feature type="chain" id="PRO_5007139593" evidence="7">
    <location>
        <begin position="20"/>
        <end position="140"/>
    </location>
</feature>
<evidence type="ECO:0000313" key="8">
    <source>
        <dbReference type="EMBL" id="AIX97126.1"/>
    </source>
</evidence>
<dbReference type="InterPro" id="IPR006170">
    <property type="entry name" value="PBP/GOBP"/>
</dbReference>
<dbReference type="InterPro" id="IPR036728">
    <property type="entry name" value="PBP_GOBP_sf"/>
</dbReference>
<evidence type="ECO:0000256" key="3">
    <source>
        <dbReference type="ARBA" id="ARBA00022525"/>
    </source>
</evidence>
<comment type="similarity">
    <text evidence="2">Belongs to the PBP/GOBP family.</text>
</comment>
<dbReference type="GO" id="GO:0007608">
    <property type="term" value="P:sensory perception of smell"/>
    <property type="evidence" value="ECO:0007669"/>
    <property type="project" value="TreeGrafter"/>
</dbReference>